<reference evidence="1 2" key="1">
    <citation type="submission" date="2018-03" db="EMBL/GenBank/DDBJ databases">
        <title>Actinopolyspora mortivallis from Sahara, screening for active biomolecules.</title>
        <authorList>
            <person name="Selama O."/>
            <person name="Wellington E.M.H."/>
            <person name="Hacene H."/>
        </authorList>
    </citation>
    <scope>NUCLEOTIDE SEQUENCE [LARGE SCALE GENOMIC DNA]</scope>
    <source>
        <strain evidence="1 2">M5A</strain>
    </source>
</reference>
<dbReference type="PANTHER" id="PTHR40267">
    <property type="entry name" value="BLR3294 PROTEIN"/>
    <property type="match status" value="1"/>
</dbReference>
<dbReference type="InterPro" id="IPR026286">
    <property type="entry name" value="MaiA/AMDase"/>
</dbReference>
<comment type="caution">
    <text evidence="1">The sequence shown here is derived from an EMBL/GenBank/DDBJ whole genome shotgun (WGS) entry which is preliminary data.</text>
</comment>
<gene>
    <name evidence="1" type="ORF">CEP50_11030</name>
</gene>
<dbReference type="PANTHER" id="PTHR40267:SF1">
    <property type="entry name" value="BLR3294 PROTEIN"/>
    <property type="match status" value="1"/>
</dbReference>
<protein>
    <submittedName>
        <fullName evidence="1">Arylmalonate decarboxylase</fullName>
    </submittedName>
</protein>
<dbReference type="InterPro" id="IPR053714">
    <property type="entry name" value="Iso_Racemase_Enz_sf"/>
</dbReference>
<evidence type="ECO:0000313" key="1">
    <source>
        <dbReference type="EMBL" id="PRW63343.1"/>
    </source>
</evidence>
<accession>A0A2T0GWE4</accession>
<sequence length="246" mass="26359">MTDSLGPRLKVGVVVPATNTSVQPEMEAMRPRGVTNHTGRMLTADLSISDEIGSLVNSYREATYQAIESLTPCYPDCVVLGFSPEIYWDGAEHHAQVIASMQSATGGIPAIMSPDAISAALDAYGARRIALITPYVPVGDDTASRFFIDTGYDVATVRGLGCSNPALIAHVSEAQLRDTIKEIDVRDVDAIVQIGTNAAMTRLAAVAEQWIDKPVISNNAALYWHALRRSGVEDRVHGLGSLLADH</sequence>
<dbReference type="AlphaFoldDB" id="A0A2T0GWE4"/>
<dbReference type="InParanoid" id="A0A2T0GWE4"/>
<dbReference type="EMBL" id="PVSR01000016">
    <property type="protein sequence ID" value="PRW63343.1"/>
    <property type="molecule type" value="Genomic_DNA"/>
</dbReference>
<dbReference type="Proteomes" id="UP000239352">
    <property type="component" value="Unassembled WGS sequence"/>
</dbReference>
<dbReference type="PIRSF" id="PIRSF015736">
    <property type="entry name" value="MI"/>
    <property type="match status" value="1"/>
</dbReference>
<dbReference type="Gene3D" id="3.40.50.12500">
    <property type="match status" value="1"/>
</dbReference>
<dbReference type="RefSeq" id="WP_106113860.1">
    <property type="nucleotide sequence ID" value="NZ_PVSR01000016.1"/>
</dbReference>
<proteinExistence type="predicted"/>
<dbReference type="Pfam" id="PF17645">
    <property type="entry name" value="Amdase"/>
    <property type="match status" value="1"/>
</dbReference>
<organism evidence="1 2">
    <name type="scientific">Actinopolyspora mortivallis</name>
    <dbReference type="NCBI Taxonomy" id="33906"/>
    <lineage>
        <taxon>Bacteria</taxon>
        <taxon>Bacillati</taxon>
        <taxon>Actinomycetota</taxon>
        <taxon>Actinomycetes</taxon>
        <taxon>Actinopolysporales</taxon>
        <taxon>Actinopolysporaceae</taxon>
        <taxon>Actinopolyspora</taxon>
    </lineage>
</organism>
<evidence type="ECO:0000313" key="2">
    <source>
        <dbReference type="Proteomes" id="UP000239352"/>
    </source>
</evidence>
<name>A0A2T0GWE4_ACTMO</name>
<keyword evidence="2" id="KW-1185">Reference proteome</keyword>